<dbReference type="Pfam" id="PF01547">
    <property type="entry name" value="SBP_bac_1"/>
    <property type="match status" value="1"/>
</dbReference>
<keyword evidence="2 6" id="KW-0732">Signal</keyword>
<dbReference type="InterPro" id="IPR006059">
    <property type="entry name" value="SBP"/>
</dbReference>
<feature type="chain" id="PRO_5015906252" description="Carbohydrate ABC transporter substrate-binding protein" evidence="6">
    <location>
        <begin position="32"/>
        <end position="456"/>
    </location>
</feature>
<keyword evidence="5" id="KW-0449">Lipoprotein</keyword>
<evidence type="ECO:0008006" key="9">
    <source>
        <dbReference type="Google" id="ProtNLM"/>
    </source>
</evidence>
<feature type="signal peptide" evidence="6">
    <location>
        <begin position="1"/>
        <end position="31"/>
    </location>
</feature>
<gene>
    <name evidence="7" type="ORF">DDQ50_04550</name>
</gene>
<dbReference type="InterPro" id="IPR050490">
    <property type="entry name" value="Bact_solute-bd_prot1"/>
</dbReference>
<keyword evidence="4" id="KW-0564">Palmitate</keyword>
<dbReference type="Gene3D" id="3.40.190.10">
    <property type="entry name" value="Periplasmic binding protein-like II"/>
    <property type="match status" value="2"/>
</dbReference>
<keyword evidence="1" id="KW-1003">Cell membrane</keyword>
<reference evidence="7 8" key="1">
    <citation type="submission" date="2018-05" db="EMBL/GenBank/DDBJ databases">
        <title>Amnibacterium sp. M8JJ-5, whole genome shotgun sequence.</title>
        <authorList>
            <person name="Tuo L."/>
        </authorList>
    </citation>
    <scope>NUCLEOTIDE SEQUENCE [LARGE SCALE GENOMIC DNA]</scope>
    <source>
        <strain evidence="7 8">M8JJ-5</strain>
    </source>
</reference>
<evidence type="ECO:0000256" key="2">
    <source>
        <dbReference type="ARBA" id="ARBA00022729"/>
    </source>
</evidence>
<dbReference type="SUPFAM" id="SSF53850">
    <property type="entry name" value="Periplasmic binding protein-like II"/>
    <property type="match status" value="1"/>
</dbReference>
<proteinExistence type="predicted"/>
<sequence>MYTAHRSRRKLRAAAIIAAGVTSALILSACAGGGGGGGAEGEADSGTLNWWGWTPDISVGQAYIDAFNEEYPDITINYKQVPIEDWEAALRPALASPSGPDIFAMQPGARVEAFKSFAEDLTPLAEDTLGEDWEDKVSAIGVEGLSADGKLTAMSIGATYAGSVWINQDLFDKYNLTPPTTLDEWVDVCAEFKANGVGCFVQGASQEGFDQDTLQAISDSIEPGVWTSASKGDTPWTDPTIVKTLETWKSLFENGIMQDGAIGYAQYPDANNDFMSQKYAMVQMGTWYMQYATTAGQTAAIEAAGVADPKPFPIVPIPFPDVTGSGNPAAYYGDSDYGLALNTKSKNKAAARTFISWLTATEAGQQVVADKLNDIPALLGVEPNWDSIEQPFPDVQREPVQKLIADASASSESRFLYLNQDVQDAILAACTSVADGSATPEEAAATLDAAAVASRS</sequence>
<protein>
    <recommendedName>
        <fullName evidence="9">Carbohydrate ABC transporter substrate-binding protein</fullName>
    </recommendedName>
</protein>
<dbReference type="AlphaFoldDB" id="A0A2V1HYV2"/>
<dbReference type="Proteomes" id="UP000244893">
    <property type="component" value="Unassembled WGS sequence"/>
</dbReference>
<dbReference type="PANTHER" id="PTHR43649">
    <property type="entry name" value="ARABINOSE-BINDING PROTEIN-RELATED"/>
    <property type="match status" value="1"/>
</dbReference>
<dbReference type="PROSITE" id="PS51257">
    <property type="entry name" value="PROKAR_LIPOPROTEIN"/>
    <property type="match status" value="1"/>
</dbReference>
<comment type="caution">
    <text evidence="7">The sequence shown here is derived from an EMBL/GenBank/DDBJ whole genome shotgun (WGS) entry which is preliminary data.</text>
</comment>
<organism evidence="7 8">
    <name type="scientific">Amnibacterium flavum</name>
    <dbReference type="NCBI Taxonomy" id="2173173"/>
    <lineage>
        <taxon>Bacteria</taxon>
        <taxon>Bacillati</taxon>
        <taxon>Actinomycetota</taxon>
        <taxon>Actinomycetes</taxon>
        <taxon>Micrococcales</taxon>
        <taxon>Microbacteriaceae</taxon>
        <taxon>Amnibacterium</taxon>
    </lineage>
</organism>
<keyword evidence="3" id="KW-0472">Membrane</keyword>
<evidence type="ECO:0000256" key="5">
    <source>
        <dbReference type="ARBA" id="ARBA00023288"/>
    </source>
</evidence>
<evidence type="ECO:0000256" key="4">
    <source>
        <dbReference type="ARBA" id="ARBA00023139"/>
    </source>
</evidence>
<dbReference type="EMBL" id="QEOP01000001">
    <property type="protein sequence ID" value="PVZ95754.1"/>
    <property type="molecule type" value="Genomic_DNA"/>
</dbReference>
<evidence type="ECO:0000256" key="3">
    <source>
        <dbReference type="ARBA" id="ARBA00023136"/>
    </source>
</evidence>
<evidence type="ECO:0000313" key="8">
    <source>
        <dbReference type="Proteomes" id="UP000244893"/>
    </source>
</evidence>
<evidence type="ECO:0000256" key="1">
    <source>
        <dbReference type="ARBA" id="ARBA00022475"/>
    </source>
</evidence>
<name>A0A2V1HYV2_9MICO</name>
<keyword evidence="8" id="KW-1185">Reference proteome</keyword>
<evidence type="ECO:0000313" key="7">
    <source>
        <dbReference type="EMBL" id="PVZ95754.1"/>
    </source>
</evidence>
<dbReference type="OrthoDB" id="8317736at2"/>
<accession>A0A2V1HYV2</accession>
<dbReference type="PANTHER" id="PTHR43649:SF33">
    <property type="entry name" value="POLYGALACTURONAN_RHAMNOGALACTURONAN-BINDING PROTEIN YTCQ"/>
    <property type="match status" value="1"/>
</dbReference>
<dbReference type="RefSeq" id="WP_116755489.1">
    <property type="nucleotide sequence ID" value="NZ_JBHUEX010000001.1"/>
</dbReference>
<evidence type="ECO:0000256" key="6">
    <source>
        <dbReference type="SAM" id="SignalP"/>
    </source>
</evidence>